<gene>
    <name evidence="1" type="ORF">SCALOS_LOCUS3697</name>
</gene>
<feature type="non-terminal residue" evidence="1">
    <location>
        <position position="45"/>
    </location>
</feature>
<proteinExistence type="predicted"/>
<sequence>MPYKKEDRVEYYANEEKTVTKTGVIKSIAAEGKYSIKPDGEQKTT</sequence>
<dbReference type="Proteomes" id="UP000789860">
    <property type="component" value="Unassembled WGS sequence"/>
</dbReference>
<protein>
    <submittedName>
        <fullName evidence="1">7604_t:CDS:1</fullName>
    </submittedName>
</protein>
<evidence type="ECO:0000313" key="1">
    <source>
        <dbReference type="EMBL" id="CAG8511960.1"/>
    </source>
</evidence>
<comment type="caution">
    <text evidence="1">The sequence shown here is derived from an EMBL/GenBank/DDBJ whole genome shotgun (WGS) entry which is preliminary data.</text>
</comment>
<dbReference type="EMBL" id="CAJVPM010004338">
    <property type="protein sequence ID" value="CAG8511960.1"/>
    <property type="molecule type" value="Genomic_DNA"/>
</dbReference>
<keyword evidence="2" id="KW-1185">Reference proteome</keyword>
<reference evidence="1" key="1">
    <citation type="submission" date="2021-06" db="EMBL/GenBank/DDBJ databases">
        <authorList>
            <person name="Kallberg Y."/>
            <person name="Tangrot J."/>
            <person name="Rosling A."/>
        </authorList>
    </citation>
    <scope>NUCLEOTIDE SEQUENCE</scope>
    <source>
        <strain evidence="1">AU212A</strain>
    </source>
</reference>
<evidence type="ECO:0000313" key="2">
    <source>
        <dbReference type="Proteomes" id="UP000789860"/>
    </source>
</evidence>
<accession>A0ACA9L7U4</accession>
<organism evidence="1 2">
    <name type="scientific">Scutellospora calospora</name>
    <dbReference type="NCBI Taxonomy" id="85575"/>
    <lineage>
        <taxon>Eukaryota</taxon>
        <taxon>Fungi</taxon>
        <taxon>Fungi incertae sedis</taxon>
        <taxon>Mucoromycota</taxon>
        <taxon>Glomeromycotina</taxon>
        <taxon>Glomeromycetes</taxon>
        <taxon>Diversisporales</taxon>
        <taxon>Gigasporaceae</taxon>
        <taxon>Scutellospora</taxon>
    </lineage>
</organism>
<name>A0ACA9L7U4_9GLOM</name>